<dbReference type="Proteomes" id="UP000633205">
    <property type="component" value="Unassembled WGS sequence"/>
</dbReference>
<evidence type="ECO:0000256" key="7">
    <source>
        <dbReference type="ARBA" id="ARBA00022642"/>
    </source>
</evidence>
<keyword evidence="9 13" id="KW-0808">Transferase</keyword>
<comment type="similarity">
    <text evidence="3 13">Belongs to the NadC/ModD family.</text>
</comment>
<dbReference type="AlphaFoldDB" id="A0A916Y9W2"/>
<dbReference type="InterPro" id="IPR027277">
    <property type="entry name" value="NadC/ModD"/>
</dbReference>
<comment type="catalytic activity">
    <reaction evidence="11">
        <text>nicotinate beta-D-ribonucleotide + CO2 + diphosphate = quinolinate + 5-phospho-alpha-D-ribose 1-diphosphate + 2 H(+)</text>
        <dbReference type="Rhea" id="RHEA:12733"/>
        <dbReference type="ChEBI" id="CHEBI:15378"/>
        <dbReference type="ChEBI" id="CHEBI:16526"/>
        <dbReference type="ChEBI" id="CHEBI:29959"/>
        <dbReference type="ChEBI" id="CHEBI:33019"/>
        <dbReference type="ChEBI" id="CHEBI:57502"/>
        <dbReference type="ChEBI" id="CHEBI:58017"/>
        <dbReference type="EC" id="2.4.2.19"/>
    </reaction>
</comment>
<dbReference type="Gene3D" id="3.90.1170.20">
    <property type="entry name" value="Quinolinate phosphoribosyl transferase, N-terminal domain"/>
    <property type="match status" value="1"/>
</dbReference>
<comment type="subunit">
    <text evidence="4">Hexamer formed by 3 homodimers.</text>
</comment>
<dbReference type="InterPro" id="IPR004393">
    <property type="entry name" value="NadC"/>
</dbReference>
<evidence type="ECO:0000259" key="15">
    <source>
        <dbReference type="Pfam" id="PF01729"/>
    </source>
</evidence>
<feature type="binding site" evidence="14">
    <location>
        <position position="197"/>
    </location>
    <ligand>
        <name>substrate</name>
    </ligand>
</feature>
<feature type="binding site" evidence="14">
    <location>
        <position position="98"/>
    </location>
    <ligand>
        <name>substrate</name>
    </ligand>
</feature>
<keyword evidence="7" id="KW-0662">Pyridine nucleotide biosynthesis</keyword>
<evidence type="ECO:0000256" key="2">
    <source>
        <dbReference type="ARBA" id="ARBA00004893"/>
    </source>
</evidence>
<dbReference type="FunFam" id="3.20.20.70:FF:000030">
    <property type="entry name" value="Nicotinate-nucleotide pyrophosphorylase, carboxylating"/>
    <property type="match status" value="1"/>
</dbReference>
<feature type="binding site" evidence="14">
    <location>
        <begin position="131"/>
        <end position="133"/>
    </location>
    <ligand>
        <name>substrate</name>
    </ligand>
</feature>
<dbReference type="GO" id="GO:0034213">
    <property type="term" value="P:quinolinate catabolic process"/>
    <property type="evidence" value="ECO:0007669"/>
    <property type="project" value="TreeGrafter"/>
</dbReference>
<evidence type="ECO:0000256" key="5">
    <source>
        <dbReference type="ARBA" id="ARBA00011944"/>
    </source>
</evidence>
<dbReference type="EMBL" id="BMHO01000001">
    <property type="protein sequence ID" value="GGD36220.1"/>
    <property type="molecule type" value="Genomic_DNA"/>
</dbReference>
<dbReference type="RefSeq" id="WP_188711749.1">
    <property type="nucleotide sequence ID" value="NZ_BMHO01000001.1"/>
</dbReference>
<dbReference type="SUPFAM" id="SSF51690">
    <property type="entry name" value="Nicotinate/Quinolinate PRTase C-terminal domain-like"/>
    <property type="match status" value="1"/>
</dbReference>
<keyword evidence="18" id="KW-1185">Reference proteome</keyword>
<feature type="binding site" evidence="14">
    <location>
        <position position="155"/>
    </location>
    <ligand>
        <name>substrate</name>
    </ligand>
</feature>
<reference evidence="17" key="1">
    <citation type="journal article" date="2014" name="Int. J. Syst. Evol. Microbiol.">
        <title>Complete genome sequence of Corynebacterium casei LMG S-19264T (=DSM 44701T), isolated from a smear-ripened cheese.</title>
        <authorList>
            <consortium name="US DOE Joint Genome Institute (JGI-PGF)"/>
            <person name="Walter F."/>
            <person name="Albersmeier A."/>
            <person name="Kalinowski J."/>
            <person name="Ruckert C."/>
        </authorList>
    </citation>
    <scope>NUCLEOTIDE SEQUENCE</scope>
    <source>
        <strain evidence="17">CGMCC 1.15152</strain>
    </source>
</reference>
<evidence type="ECO:0000313" key="17">
    <source>
        <dbReference type="EMBL" id="GGD36220.1"/>
    </source>
</evidence>
<dbReference type="PANTHER" id="PTHR32179:SF3">
    <property type="entry name" value="NICOTINATE-NUCLEOTIDE PYROPHOSPHORYLASE [CARBOXYLATING]"/>
    <property type="match status" value="1"/>
</dbReference>
<organism evidence="17 18">
    <name type="scientific">Microbacterium faecale</name>
    <dbReference type="NCBI Taxonomy" id="1804630"/>
    <lineage>
        <taxon>Bacteria</taxon>
        <taxon>Bacillati</taxon>
        <taxon>Actinomycetota</taxon>
        <taxon>Actinomycetes</taxon>
        <taxon>Micrococcales</taxon>
        <taxon>Microbacteriaceae</taxon>
        <taxon>Microbacterium</taxon>
    </lineage>
</organism>
<dbReference type="InterPro" id="IPR013785">
    <property type="entry name" value="Aldolase_TIM"/>
</dbReference>
<accession>A0A916Y9W2</accession>
<evidence type="ECO:0000313" key="18">
    <source>
        <dbReference type="Proteomes" id="UP000633205"/>
    </source>
</evidence>
<dbReference type="InterPro" id="IPR022412">
    <property type="entry name" value="Quinolinate_PRibosylTrfase_N"/>
</dbReference>
<comment type="function">
    <text evidence="1">Involved in the catabolism of quinolinic acid (QA).</text>
</comment>
<feature type="binding site" evidence="14">
    <location>
        <begin position="241"/>
        <end position="243"/>
    </location>
    <ligand>
        <name>substrate</name>
    </ligand>
</feature>
<proteinExistence type="inferred from homology"/>
<dbReference type="GO" id="GO:0005737">
    <property type="term" value="C:cytoplasm"/>
    <property type="evidence" value="ECO:0007669"/>
    <property type="project" value="TreeGrafter"/>
</dbReference>
<protein>
    <recommendedName>
        <fullName evidence="6">Nicotinate-nucleotide pyrophosphorylase [carboxylating]</fullName>
        <ecNumber evidence="5">2.4.2.19</ecNumber>
    </recommendedName>
    <alternativeName>
        <fullName evidence="12">Probable nicotinate-nucleotide pyrophosphorylase [carboxylating]</fullName>
    </alternativeName>
    <alternativeName>
        <fullName evidence="10">Quinolinate phosphoribosyltransferase [decarboxylating]</fullName>
    </alternativeName>
</protein>
<evidence type="ECO:0000256" key="8">
    <source>
        <dbReference type="ARBA" id="ARBA00022676"/>
    </source>
</evidence>
<feature type="binding site" evidence="14">
    <location>
        <begin position="262"/>
        <end position="264"/>
    </location>
    <ligand>
        <name>substrate</name>
    </ligand>
</feature>
<evidence type="ECO:0000256" key="14">
    <source>
        <dbReference type="PIRSR" id="PIRSR006250-1"/>
    </source>
</evidence>
<dbReference type="Gene3D" id="3.20.20.70">
    <property type="entry name" value="Aldolase class I"/>
    <property type="match status" value="1"/>
</dbReference>
<gene>
    <name evidence="17" type="ORF">GCM10010915_16040</name>
</gene>
<dbReference type="InterPro" id="IPR037128">
    <property type="entry name" value="Quinolinate_PRibosylTase_N_sf"/>
</dbReference>
<dbReference type="GO" id="GO:0009435">
    <property type="term" value="P:NAD+ biosynthetic process"/>
    <property type="evidence" value="ECO:0007669"/>
    <property type="project" value="InterPro"/>
</dbReference>
<dbReference type="InterPro" id="IPR036068">
    <property type="entry name" value="Nicotinate_pribotase-like_C"/>
</dbReference>
<dbReference type="GO" id="GO:0004514">
    <property type="term" value="F:nicotinate-nucleotide diphosphorylase (carboxylating) activity"/>
    <property type="evidence" value="ECO:0007669"/>
    <property type="project" value="UniProtKB-EC"/>
</dbReference>
<dbReference type="FunFam" id="3.90.1170.20:FF:000001">
    <property type="entry name" value="Nicotinate-nucleotide diphosphorylase (Carboxylating)"/>
    <property type="match status" value="1"/>
</dbReference>
<comment type="pathway">
    <text evidence="2">Cofactor biosynthesis; NAD(+) biosynthesis; nicotinate D-ribonucleotide from quinolinate: step 1/1.</text>
</comment>
<dbReference type="NCBIfam" id="TIGR00078">
    <property type="entry name" value="nadC"/>
    <property type="match status" value="1"/>
</dbReference>
<reference evidence="17" key="2">
    <citation type="submission" date="2020-09" db="EMBL/GenBank/DDBJ databases">
        <authorList>
            <person name="Sun Q."/>
            <person name="Zhou Y."/>
        </authorList>
    </citation>
    <scope>NUCLEOTIDE SEQUENCE</scope>
    <source>
        <strain evidence="17">CGMCC 1.15152</strain>
    </source>
</reference>
<evidence type="ECO:0000259" key="16">
    <source>
        <dbReference type="Pfam" id="PF02749"/>
    </source>
</evidence>
<name>A0A916Y9W2_9MICO</name>
<evidence type="ECO:0000256" key="10">
    <source>
        <dbReference type="ARBA" id="ARBA00033102"/>
    </source>
</evidence>
<comment type="caution">
    <text evidence="17">The sequence shown here is derived from an EMBL/GenBank/DDBJ whole genome shotgun (WGS) entry which is preliminary data.</text>
</comment>
<sequence length="290" mass="30557">MLTTAAIDRVVRLALDEDAPWGDLTSEALIPAGAVARAELVAREAGVFSGGDVFRAAFTTADSRIQVEILAEEGGRFDAGVRLARIDGPARSVLTAERVALNLVQRMCGVSTLTARFVDAVRDTPARIVDTRKTTPGLRALERHAVIAGGGRNHRYSLSDAVLAKDNHLAVLAGRPLADVLRDARERLPHTTHFEVEVDHVDQIDPVIAAGVDTIMFDNFSIDDLRRGVELVAGRVVVEASGGVTLDSVAEIARTGVDVISVGALTHSAVAIDLGLDIALTEGAVTPGAP</sequence>
<dbReference type="Pfam" id="PF01729">
    <property type="entry name" value="QRPTase_C"/>
    <property type="match status" value="1"/>
</dbReference>
<dbReference type="PIRSF" id="PIRSF006250">
    <property type="entry name" value="NadC_ModD"/>
    <property type="match status" value="1"/>
</dbReference>
<evidence type="ECO:0000256" key="6">
    <source>
        <dbReference type="ARBA" id="ARBA00020990"/>
    </source>
</evidence>
<evidence type="ECO:0000256" key="1">
    <source>
        <dbReference type="ARBA" id="ARBA00003237"/>
    </source>
</evidence>
<dbReference type="PANTHER" id="PTHR32179">
    <property type="entry name" value="NICOTINATE-NUCLEOTIDE PYROPHOSPHORYLASE [CARBOXYLATING]"/>
    <property type="match status" value="1"/>
</dbReference>
<dbReference type="InterPro" id="IPR002638">
    <property type="entry name" value="Quinolinate_PRibosylTrfase_C"/>
</dbReference>
<evidence type="ECO:0000256" key="12">
    <source>
        <dbReference type="ARBA" id="ARBA00069173"/>
    </source>
</evidence>
<evidence type="ECO:0000256" key="13">
    <source>
        <dbReference type="PIRNR" id="PIRNR006250"/>
    </source>
</evidence>
<dbReference type="Pfam" id="PF02749">
    <property type="entry name" value="QRPTase_N"/>
    <property type="match status" value="1"/>
</dbReference>
<evidence type="ECO:0000256" key="11">
    <source>
        <dbReference type="ARBA" id="ARBA00047445"/>
    </source>
</evidence>
<feature type="domain" description="Quinolinate phosphoribosyl transferase C-terminal" evidence="15">
    <location>
        <begin position="110"/>
        <end position="277"/>
    </location>
</feature>
<feature type="binding site" evidence="14">
    <location>
        <position position="165"/>
    </location>
    <ligand>
        <name>substrate</name>
    </ligand>
</feature>
<feature type="binding site" evidence="14">
    <location>
        <position position="218"/>
    </location>
    <ligand>
        <name>substrate</name>
    </ligand>
</feature>
<dbReference type="EC" id="2.4.2.19" evidence="5"/>
<evidence type="ECO:0000256" key="3">
    <source>
        <dbReference type="ARBA" id="ARBA00009400"/>
    </source>
</evidence>
<feature type="domain" description="Quinolinate phosphoribosyl transferase N-terminal" evidence="16">
    <location>
        <begin position="23"/>
        <end position="108"/>
    </location>
</feature>
<evidence type="ECO:0000256" key="4">
    <source>
        <dbReference type="ARBA" id="ARBA00011218"/>
    </source>
</evidence>
<evidence type="ECO:0000256" key="9">
    <source>
        <dbReference type="ARBA" id="ARBA00022679"/>
    </source>
</evidence>
<keyword evidence="8 13" id="KW-0328">Glycosyltransferase</keyword>
<dbReference type="SUPFAM" id="SSF54675">
    <property type="entry name" value="Nicotinate/Quinolinate PRTase N-terminal domain-like"/>
    <property type="match status" value="1"/>
</dbReference>
<dbReference type="CDD" id="cd01572">
    <property type="entry name" value="QPRTase"/>
    <property type="match status" value="1"/>
</dbReference>